<reference evidence="3" key="1">
    <citation type="journal article" date="2014" name="Proc. Natl. Acad. Sci. U.S.A.">
        <title>Extensive sampling of basidiomycete genomes demonstrates inadequacy of the white-rot/brown-rot paradigm for wood decay fungi.</title>
        <authorList>
            <person name="Riley R."/>
            <person name="Salamov A.A."/>
            <person name="Brown D.W."/>
            <person name="Nagy L.G."/>
            <person name="Floudas D."/>
            <person name="Held B.W."/>
            <person name="Levasseur A."/>
            <person name="Lombard V."/>
            <person name="Morin E."/>
            <person name="Otillar R."/>
            <person name="Lindquist E.A."/>
            <person name="Sun H."/>
            <person name="LaButti K.M."/>
            <person name="Schmutz J."/>
            <person name="Jabbour D."/>
            <person name="Luo H."/>
            <person name="Baker S.E."/>
            <person name="Pisabarro A.G."/>
            <person name="Walton J.D."/>
            <person name="Blanchette R.A."/>
            <person name="Henrissat B."/>
            <person name="Martin F."/>
            <person name="Cullen D."/>
            <person name="Hibbett D.S."/>
            <person name="Grigoriev I.V."/>
        </authorList>
    </citation>
    <scope>NUCLEOTIDE SEQUENCE [LARGE SCALE GENOMIC DNA]</scope>
    <source>
        <strain evidence="3">FD-172 SS1</strain>
    </source>
</reference>
<accession>A0A067MAG4</accession>
<evidence type="ECO:0000256" key="1">
    <source>
        <dbReference type="SAM" id="MobiDB-lite"/>
    </source>
</evidence>
<dbReference type="AlphaFoldDB" id="A0A067MAG4"/>
<dbReference type="EMBL" id="KL198088">
    <property type="protein sequence ID" value="KDQ08601.1"/>
    <property type="molecule type" value="Genomic_DNA"/>
</dbReference>
<feature type="compositionally biased region" description="Basic and acidic residues" evidence="1">
    <location>
        <begin position="70"/>
        <end position="86"/>
    </location>
</feature>
<feature type="region of interest" description="Disordered" evidence="1">
    <location>
        <begin position="67"/>
        <end position="86"/>
    </location>
</feature>
<evidence type="ECO:0000313" key="3">
    <source>
        <dbReference type="Proteomes" id="UP000027195"/>
    </source>
</evidence>
<dbReference type="HOGENOM" id="CLU_1250478_0_0_1"/>
<proteinExistence type="predicted"/>
<evidence type="ECO:0000313" key="2">
    <source>
        <dbReference type="EMBL" id="KDQ08601.1"/>
    </source>
</evidence>
<dbReference type="OrthoDB" id="5364171at2759"/>
<gene>
    <name evidence="2" type="ORF">BOTBODRAFT_37754</name>
</gene>
<sequence length="264" mass="29922">MQGSKLRRPGPPFHAYLNNTNNHGETDRYIITFANRTVADEWWRLVSTTAPWSDSIRRITPQWYTHRRRNDSSDATRTIRSDRSDGFEAPARSLQKSIMFTRLPDREVSQFNPIPMVEITDHLSGNWFFIRSRINPQEYWYCPAGSDRVRISRNGHDRTMFTIRLVNGESGIVMIGTDDIRIFSSTNSDSVSAMVGADDNRSLAIGRGSITSFKFSALENGFRVRGLRRIFSSQPAASAPPTQAEIDAMDDIVTSGDGEPWDLV</sequence>
<protein>
    <submittedName>
        <fullName evidence="2">Uncharacterized protein</fullName>
    </submittedName>
</protein>
<dbReference type="InParanoid" id="A0A067MAG4"/>
<organism evidence="2 3">
    <name type="scientific">Botryobasidium botryosum (strain FD-172 SS1)</name>
    <dbReference type="NCBI Taxonomy" id="930990"/>
    <lineage>
        <taxon>Eukaryota</taxon>
        <taxon>Fungi</taxon>
        <taxon>Dikarya</taxon>
        <taxon>Basidiomycota</taxon>
        <taxon>Agaricomycotina</taxon>
        <taxon>Agaricomycetes</taxon>
        <taxon>Cantharellales</taxon>
        <taxon>Botryobasidiaceae</taxon>
        <taxon>Botryobasidium</taxon>
    </lineage>
</organism>
<dbReference type="Proteomes" id="UP000027195">
    <property type="component" value="Unassembled WGS sequence"/>
</dbReference>
<keyword evidence="3" id="KW-1185">Reference proteome</keyword>
<name>A0A067MAG4_BOTB1</name>